<dbReference type="GO" id="GO:0016740">
    <property type="term" value="F:transferase activity"/>
    <property type="evidence" value="ECO:0007669"/>
    <property type="project" value="InterPro"/>
</dbReference>
<dbReference type="Pfam" id="PF03734">
    <property type="entry name" value="YkuD"/>
    <property type="match status" value="1"/>
</dbReference>
<dbReference type="GO" id="GO:0071555">
    <property type="term" value="P:cell wall organization"/>
    <property type="evidence" value="ECO:0007669"/>
    <property type="project" value="UniProtKB-UniRule"/>
</dbReference>
<comment type="pathway">
    <text evidence="1">Cell wall biogenesis; peptidoglycan biosynthesis.</text>
</comment>
<feature type="chain" id="PRO_5005283480" description="L,D-TPase catalytic domain-containing protein" evidence="2">
    <location>
        <begin position="25"/>
        <end position="216"/>
    </location>
</feature>
<dbReference type="InterPro" id="IPR005490">
    <property type="entry name" value="LD_TPept_cat_dom"/>
</dbReference>
<keyword evidence="2" id="KW-0732">Signal</keyword>
<organism evidence="4 5">
    <name type="scientific">Mycolicibacterium obuense</name>
    <dbReference type="NCBI Taxonomy" id="1807"/>
    <lineage>
        <taxon>Bacteria</taxon>
        <taxon>Bacillati</taxon>
        <taxon>Actinomycetota</taxon>
        <taxon>Actinomycetes</taxon>
        <taxon>Mycobacteriales</taxon>
        <taxon>Mycobacteriaceae</taxon>
        <taxon>Mycolicibacterium</taxon>
    </lineage>
</organism>
<dbReference type="PROSITE" id="PS52029">
    <property type="entry name" value="LD_TPASE"/>
    <property type="match status" value="1"/>
</dbReference>
<keyword evidence="1" id="KW-0133">Cell shape</keyword>
<comment type="caution">
    <text evidence="4">The sequence shown here is derived from an EMBL/GenBank/DDBJ whole genome shotgun (WGS) entry which is preliminary data.</text>
</comment>
<dbReference type="GO" id="GO:0009252">
    <property type="term" value="P:peptidoglycan biosynthetic process"/>
    <property type="evidence" value="ECO:0007669"/>
    <property type="project" value="UniProtKB-KW"/>
</dbReference>
<evidence type="ECO:0000256" key="2">
    <source>
        <dbReference type="SAM" id="SignalP"/>
    </source>
</evidence>
<reference evidence="4 5" key="1">
    <citation type="journal article" date="2015" name="Genome Biol. Evol.">
        <title>Characterization of Three Mycobacterium spp. with Potential Use in Bioremediation by Genome Sequencing and Comparative Genomics.</title>
        <authorList>
            <person name="Das S."/>
            <person name="Pettersson B.M."/>
            <person name="Behra P.R."/>
            <person name="Ramesh M."/>
            <person name="Dasgupta S."/>
            <person name="Bhattacharya A."/>
            <person name="Kirsebom L.A."/>
        </authorList>
    </citation>
    <scope>NUCLEOTIDE SEQUENCE [LARGE SCALE GENOMIC DNA]</scope>
    <source>
        <strain evidence="4 5">DSM 44075</strain>
    </source>
</reference>
<dbReference type="RefSeq" id="WP_082164212.1">
    <property type="nucleotide sequence ID" value="NZ_JYNU01000018.1"/>
</dbReference>
<dbReference type="PATRIC" id="fig|1807.14.peg.3213"/>
<keyword evidence="1" id="KW-0961">Cell wall biogenesis/degradation</keyword>
<evidence type="ECO:0000313" key="5">
    <source>
        <dbReference type="Proteomes" id="UP000036313"/>
    </source>
</evidence>
<dbReference type="Proteomes" id="UP000036313">
    <property type="component" value="Unassembled WGS sequence"/>
</dbReference>
<feature type="domain" description="L,D-TPase catalytic" evidence="3">
    <location>
        <begin position="38"/>
        <end position="209"/>
    </location>
</feature>
<accession>A0A0J6VZK0</accession>
<sequence length="216" mass="22949" precursor="true">MLGKLTVAPLLMILAAGATGSAAAEPGGDASAQRIVVSAPEPDSPVGELTTYERVDGRWRVVLGPTPADLGRLGVGAPADDVFRTPVGTFPLGQAFGRSDNPGTRMPYFVATDEDWWDEDVDSPTYNTHVHAAEIDSEDAENLYDSGEIYDYAVLIDHNPERVPGRSAGIFLHVTDGEPTWGCVAIGRGQMRSVLQWLDPAQHPEITIGVGLTGPA</sequence>
<dbReference type="GO" id="GO:0008360">
    <property type="term" value="P:regulation of cell shape"/>
    <property type="evidence" value="ECO:0007669"/>
    <property type="project" value="UniProtKB-UniRule"/>
</dbReference>
<dbReference type="EMBL" id="JYNU01000018">
    <property type="protein sequence ID" value="KMO74898.1"/>
    <property type="molecule type" value="Genomic_DNA"/>
</dbReference>
<dbReference type="PANTHER" id="PTHR38589:SF1">
    <property type="entry name" value="BLR0621 PROTEIN"/>
    <property type="match status" value="1"/>
</dbReference>
<dbReference type="AlphaFoldDB" id="A0A0J6VZK0"/>
<name>A0A0J6VZK0_9MYCO</name>
<proteinExistence type="predicted"/>
<evidence type="ECO:0000259" key="3">
    <source>
        <dbReference type="PROSITE" id="PS52029"/>
    </source>
</evidence>
<evidence type="ECO:0000313" key="4">
    <source>
        <dbReference type="EMBL" id="KMO74898.1"/>
    </source>
</evidence>
<feature type="active site" description="Nucleophile" evidence="1">
    <location>
        <position position="183"/>
    </location>
</feature>
<keyword evidence="1" id="KW-0573">Peptidoglycan synthesis</keyword>
<protein>
    <recommendedName>
        <fullName evidence="3">L,D-TPase catalytic domain-containing protein</fullName>
    </recommendedName>
</protein>
<feature type="active site" description="Proton donor/acceptor" evidence="1">
    <location>
        <position position="173"/>
    </location>
</feature>
<gene>
    <name evidence="4" type="ORF">MOBUDSM44075_03195</name>
</gene>
<evidence type="ECO:0000256" key="1">
    <source>
        <dbReference type="PROSITE-ProRule" id="PRU01373"/>
    </source>
</evidence>
<feature type="signal peptide" evidence="2">
    <location>
        <begin position="1"/>
        <end position="24"/>
    </location>
</feature>
<dbReference type="PANTHER" id="PTHR38589">
    <property type="entry name" value="BLR0621 PROTEIN"/>
    <property type="match status" value="1"/>
</dbReference>